<dbReference type="Proteomes" id="UP001166674">
    <property type="component" value="Unassembled WGS sequence"/>
</dbReference>
<organism evidence="11 12">
    <name type="scientific">Sciurus carolinensis</name>
    <name type="common">Eastern gray squirrel</name>
    <dbReference type="NCBI Taxonomy" id="30640"/>
    <lineage>
        <taxon>Eukaryota</taxon>
        <taxon>Metazoa</taxon>
        <taxon>Chordata</taxon>
        <taxon>Craniata</taxon>
        <taxon>Vertebrata</taxon>
        <taxon>Euteleostomi</taxon>
        <taxon>Mammalia</taxon>
        <taxon>Eutheria</taxon>
        <taxon>Euarchontoglires</taxon>
        <taxon>Glires</taxon>
        <taxon>Rodentia</taxon>
        <taxon>Sciuromorpha</taxon>
        <taxon>Sciuridae</taxon>
        <taxon>Sciurinae</taxon>
        <taxon>Sciurini</taxon>
        <taxon>Sciurus</taxon>
    </lineage>
</organism>
<evidence type="ECO:0000313" key="11">
    <source>
        <dbReference type="EMBL" id="MBZ3872417.1"/>
    </source>
</evidence>
<dbReference type="InterPro" id="IPR033116">
    <property type="entry name" value="TRYPSIN_SER"/>
</dbReference>
<dbReference type="EMBL" id="JAATJV010186700">
    <property type="protein sequence ID" value="MBZ3872417.1"/>
    <property type="molecule type" value="Genomic_DNA"/>
</dbReference>
<comment type="caution">
    <text evidence="11">The sequence shown here is derived from an EMBL/GenBank/DDBJ whole genome shotgun (WGS) entry which is preliminary data.</text>
</comment>
<evidence type="ECO:0000256" key="1">
    <source>
        <dbReference type="ARBA" id="ARBA00022670"/>
    </source>
</evidence>
<keyword evidence="8" id="KW-0472">Membrane</keyword>
<dbReference type="PANTHER" id="PTHR24253:SF159">
    <property type="entry name" value="SERINE PROTEASE 42"/>
    <property type="match status" value="1"/>
</dbReference>
<feature type="region of interest" description="Disordered" evidence="7">
    <location>
        <begin position="49"/>
        <end position="74"/>
    </location>
</feature>
<evidence type="ECO:0000259" key="10">
    <source>
        <dbReference type="PROSITE" id="PS50240"/>
    </source>
</evidence>
<name>A0AA41SV30_SCICA</name>
<dbReference type="AlphaFoldDB" id="A0AA41SV30"/>
<evidence type="ECO:0000256" key="9">
    <source>
        <dbReference type="SAM" id="SignalP"/>
    </source>
</evidence>
<gene>
    <name evidence="11" type="ORF">SUZIE_117830</name>
</gene>
<accession>A0AA41SV30</accession>
<dbReference type="Pfam" id="PF00089">
    <property type="entry name" value="Trypsin"/>
    <property type="match status" value="1"/>
</dbReference>
<keyword evidence="2 9" id="KW-0732">Signal</keyword>
<dbReference type="PANTHER" id="PTHR24253">
    <property type="entry name" value="TRANSMEMBRANE PROTEASE SERINE"/>
    <property type="match status" value="1"/>
</dbReference>
<keyword evidence="4" id="KW-1015">Disulfide bond</keyword>
<reference evidence="11" key="1">
    <citation type="submission" date="2020-03" db="EMBL/GenBank/DDBJ databases">
        <title>Studies in the Genomics of Life Span.</title>
        <authorList>
            <person name="Glass D."/>
        </authorList>
    </citation>
    <scope>NUCLEOTIDE SEQUENCE</scope>
    <source>
        <strain evidence="11">SUZIE</strain>
        <tissue evidence="11">Muscle</tissue>
    </source>
</reference>
<feature type="transmembrane region" description="Helical" evidence="8">
    <location>
        <begin position="351"/>
        <end position="371"/>
    </location>
</feature>
<dbReference type="InterPro" id="IPR001254">
    <property type="entry name" value="Trypsin_dom"/>
</dbReference>
<feature type="signal peptide" evidence="9">
    <location>
        <begin position="1"/>
        <end position="28"/>
    </location>
</feature>
<dbReference type="GO" id="GO:0004252">
    <property type="term" value="F:serine-type endopeptidase activity"/>
    <property type="evidence" value="ECO:0007669"/>
    <property type="project" value="InterPro"/>
</dbReference>
<dbReference type="InterPro" id="IPR001314">
    <property type="entry name" value="Peptidase_S1A"/>
</dbReference>
<dbReference type="SMART" id="SM00020">
    <property type="entry name" value="Tryp_SPc"/>
    <property type="match status" value="1"/>
</dbReference>
<dbReference type="PROSITE" id="PS50240">
    <property type="entry name" value="TRYPSIN_DOM"/>
    <property type="match status" value="1"/>
</dbReference>
<dbReference type="GO" id="GO:0006508">
    <property type="term" value="P:proteolysis"/>
    <property type="evidence" value="ECO:0007669"/>
    <property type="project" value="UniProtKB-KW"/>
</dbReference>
<keyword evidence="12" id="KW-1185">Reference proteome</keyword>
<evidence type="ECO:0000256" key="8">
    <source>
        <dbReference type="SAM" id="Phobius"/>
    </source>
</evidence>
<evidence type="ECO:0000313" key="12">
    <source>
        <dbReference type="Proteomes" id="UP001166674"/>
    </source>
</evidence>
<dbReference type="PROSITE" id="PS00135">
    <property type="entry name" value="TRYPSIN_SER"/>
    <property type="match status" value="1"/>
</dbReference>
<keyword evidence="3 6" id="KW-0378">Hydrolase</keyword>
<dbReference type="PRINTS" id="PR00722">
    <property type="entry name" value="CHYMOTRYPSIN"/>
</dbReference>
<dbReference type="InterPro" id="IPR018114">
    <property type="entry name" value="TRYPSIN_HIS"/>
</dbReference>
<dbReference type="FunFam" id="2.40.10.10:FF:000039">
    <property type="entry name" value="Brain-specific serine protease 4"/>
    <property type="match status" value="1"/>
</dbReference>
<evidence type="ECO:0000256" key="5">
    <source>
        <dbReference type="ARBA" id="ARBA00023180"/>
    </source>
</evidence>
<protein>
    <submittedName>
        <fullName evidence="11">Serine protease 42</fullName>
    </submittedName>
</protein>
<evidence type="ECO:0000256" key="6">
    <source>
        <dbReference type="RuleBase" id="RU363034"/>
    </source>
</evidence>
<dbReference type="Gene3D" id="2.40.10.10">
    <property type="entry name" value="Trypsin-like serine proteases"/>
    <property type="match status" value="2"/>
</dbReference>
<sequence length="373" mass="40593">MASWCGSLGLLAWLLLLQLRIGEAPVSAAPLASWGPAGGEVLGTSLLEEPAKEPEAPTDASTVRTDPLTVRTTPTPLAPMSGRIGVLPHLLAFTSGEHATVCGRSILKIIGGSDAKEGKWPWQVSVRINKQHVCGGSLITEQWVLTAAHCILTRHLRYSVKMGDSSIHQQETSLVIPIRNIIVHPKFKTTATVKNDIALLHLLYPVNYTSTIHPICVPSEAFQVQAGTKCWVTGWGKTEEGEDTPSAEILQEVDQRIILYQECNEKIRTALSSKRDLVLQGMICGDTNKGKDSCQGDSGGPMTCEFNETWIQVGIVSWGVGCARQGFPGVYTYLSFYSKWVVATVNQAVPLYSVMFLILPVYLMLPVGILVTR</sequence>
<keyword evidence="8" id="KW-1133">Transmembrane helix</keyword>
<dbReference type="CDD" id="cd00190">
    <property type="entry name" value="Tryp_SPc"/>
    <property type="match status" value="1"/>
</dbReference>
<evidence type="ECO:0000256" key="4">
    <source>
        <dbReference type="ARBA" id="ARBA00023157"/>
    </source>
</evidence>
<evidence type="ECO:0000256" key="2">
    <source>
        <dbReference type="ARBA" id="ARBA00022729"/>
    </source>
</evidence>
<keyword evidence="6" id="KW-0720">Serine protease</keyword>
<dbReference type="PROSITE" id="PS00134">
    <property type="entry name" value="TRYPSIN_HIS"/>
    <property type="match status" value="1"/>
</dbReference>
<dbReference type="SUPFAM" id="SSF50494">
    <property type="entry name" value="Trypsin-like serine proteases"/>
    <property type="match status" value="1"/>
</dbReference>
<dbReference type="InterPro" id="IPR043504">
    <property type="entry name" value="Peptidase_S1_PA_chymotrypsin"/>
</dbReference>
<feature type="compositionally biased region" description="Polar residues" evidence="7">
    <location>
        <begin position="59"/>
        <end position="74"/>
    </location>
</feature>
<evidence type="ECO:0000256" key="3">
    <source>
        <dbReference type="ARBA" id="ARBA00022801"/>
    </source>
</evidence>
<keyword evidence="8" id="KW-0812">Transmembrane</keyword>
<feature type="chain" id="PRO_5041393377" evidence="9">
    <location>
        <begin position="29"/>
        <end position="373"/>
    </location>
</feature>
<dbReference type="InterPro" id="IPR009003">
    <property type="entry name" value="Peptidase_S1_PA"/>
</dbReference>
<keyword evidence="5" id="KW-0325">Glycoprotein</keyword>
<proteinExistence type="predicted"/>
<feature type="domain" description="Peptidase S1" evidence="10">
    <location>
        <begin position="109"/>
        <end position="346"/>
    </location>
</feature>
<keyword evidence="1 6" id="KW-0645">Protease</keyword>
<evidence type="ECO:0000256" key="7">
    <source>
        <dbReference type="SAM" id="MobiDB-lite"/>
    </source>
</evidence>